<protein>
    <submittedName>
        <fullName evidence="2">Ubiquitin-conjugating enzyme E2 3</fullName>
    </submittedName>
</protein>
<reference evidence="2" key="1">
    <citation type="submission" date="2015-12" db="EMBL/GenBank/DDBJ databases">
        <title>Update maize B73 reference genome by single molecule sequencing technologies.</title>
        <authorList>
            <consortium name="Maize Genome Sequencing Project"/>
            <person name="Ware D."/>
        </authorList>
    </citation>
    <scope>NUCLEOTIDE SEQUENCE [LARGE SCALE GENOMIC DNA]</scope>
    <source>
        <tissue evidence="2">Seedling</tissue>
    </source>
</reference>
<dbReference type="AlphaFoldDB" id="A0A1D6F9M5"/>
<name>A0A1D6F9M5_MAIZE</name>
<evidence type="ECO:0000313" key="2">
    <source>
        <dbReference type="EMBL" id="ONM27847.1"/>
    </source>
</evidence>
<organism evidence="2">
    <name type="scientific">Zea mays</name>
    <name type="common">Maize</name>
    <dbReference type="NCBI Taxonomy" id="4577"/>
    <lineage>
        <taxon>Eukaryota</taxon>
        <taxon>Viridiplantae</taxon>
        <taxon>Streptophyta</taxon>
        <taxon>Embryophyta</taxon>
        <taxon>Tracheophyta</taxon>
        <taxon>Spermatophyta</taxon>
        <taxon>Magnoliopsida</taxon>
        <taxon>Liliopsida</taxon>
        <taxon>Poales</taxon>
        <taxon>Poaceae</taxon>
        <taxon>PACMAD clade</taxon>
        <taxon>Panicoideae</taxon>
        <taxon>Andropogonodae</taxon>
        <taxon>Andropogoneae</taxon>
        <taxon>Tripsacinae</taxon>
        <taxon>Zea</taxon>
    </lineage>
</organism>
<keyword evidence="1" id="KW-1133">Transmembrane helix</keyword>
<dbReference type="EMBL" id="CM007648">
    <property type="protein sequence ID" value="ONM27847.1"/>
    <property type="molecule type" value="Genomic_DNA"/>
</dbReference>
<feature type="transmembrane region" description="Helical" evidence="1">
    <location>
        <begin position="12"/>
        <end position="32"/>
    </location>
</feature>
<evidence type="ECO:0000256" key="1">
    <source>
        <dbReference type="SAM" id="Phobius"/>
    </source>
</evidence>
<keyword evidence="1" id="KW-0812">Transmembrane</keyword>
<dbReference type="EMBL" id="CM007648">
    <property type="protein sequence ID" value="ONM27848.1"/>
    <property type="molecule type" value="Genomic_DNA"/>
</dbReference>
<accession>A0A1D6F9M5</accession>
<proteinExistence type="predicted"/>
<dbReference type="EMBL" id="CM007648">
    <property type="protein sequence ID" value="ONM27841.1"/>
    <property type="molecule type" value="Genomic_DNA"/>
</dbReference>
<gene>
    <name evidence="2" type="ORF">ZEAMMB73_Zm00001d007897</name>
</gene>
<dbReference type="EMBL" id="CM007648">
    <property type="protein sequence ID" value="ONM27846.1"/>
    <property type="molecule type" value="Genomic_DNA"/>
</dbReference>
<sequence length="94" mass="10399">MIRLGTEVRFPLLTSPTTPICCSFVVVCYVVATLLEGSLIRNRAGGTLEIHGVQDIWLPQELRLIWHLMTVLACSGHLIFHVRIGEHSAHLAIG</sequence>
<keyword evidence="1" id="KW-0472">Membrane</keyword>